<dbReference type="Proteomes" id="UP000031443">
    <property type="component" value="Unassembled WGS sequence"/>
</dbReference>
<evidence type="ECO:0000256" key="1">
    <source>
        <dbReference type="SAM" id="MobiDB-lite"/>
    </source>
</evidence>
<organism evidence="2 3">
    <name type="scientific">Chelonia mydas</name>
    <name type="common">Green sea-turtle</name>
    <name type="synonym">Chelonia agassizi</name>
    <dbReference type="NCBI Taxonomy" id="8469"/>
    <lineage>
        <taxon>Eukaryota</taxon>
        <taxon>Metazoa</taxon>
        <taxon>Chordata</taxon>
        <taxon>Craniata</taxon>
        <taxon>Vertebrata</taxon>
        <taxon>Euteleostomi</taxon>
        <taxon>Archelosauria</taxon>
        <taxon>Testudinata</taxon>
        <taxon>Testudines</taxon>
        <taxon>Cryptodira</taxon>
        <taxon>Durocryptodira</taxon>
        <taxon>Americhelydia</taxon>
        <taxon>Chelonioidea</taxon>
        <taxon>Cheloniidae</taxon>
        <taxon>Chelonia</taxon>
    </lineage>
</organism>
<evidence type="ECO:0000313" key="3">
    <source>
        <dbReference type="Proteomes" id="UP000031443"/>
    </source>
</evidence>
<gene>
    <name evidence="2" type="ORF">UY3_13851</name>
</gene>
<accession>M7AUC0</accession>
<evidence type="ECO:0000313" key="2">
    <source>
        <dbReference type="EMBL" id="EMP29021.1"/>
    </source>
</evidence>
<dbReference type="AlphaFoldDB" id="M7AUC0"/>
<keyword evidence="3" id="KW-1185">Reference proteome</keyword>
<name>M7AUC0_CHEMY</name>
<feature type="region of interest" description="Disordered" evidence="1">
    <location>
        <begin position="1"/>
        <end position="24"/>
    </location>
</feature>
<protein>
    <submittedName>
        <fullName evidence="2">Uncharacterized protein</fullName>
    </submittedName>
</protein>
<sequence length="57" mass="5962">MSGDVADSTEAQNEHDQVEPGPQWNVRVLSAGSGFPAEFYVSDLSADANGSKPIIGI</sequence>
<reference evidence="3" key="1">
    <citation type="journal article" date="2013" name="Nat. Genet.">
        <title>The draft genomes of soft-shell turtle and green sea turtle yield insights into the development and evolution of the turtle-specific body plan.</title>
        <authorList>
            <person name="Wang Z."/>
            <person name="Pascual-Anaya J."/>
            <person name="Zadissa A."/>
            <person name="Li W."/>
            <person name="Niimura Y."/>
            <person name="Huang Z."/>
            <person name="Li C."/>
            <person name="White S."/>
            <person name="Xiong Z."/>
            <person name="Fang D."/>
            <person name="Wang B."/>
            <person name="Ming Y."/>
            <person name="Chen Y."/>
            <person name="Zheng Y."/>
            <person name="Kuraku S."/>
            <person name="Pignatelli M."/>
            <person name="Herrero J."/>
            <person name="Beal K."/>
            <person name="Nozawa M."/>
            <person name="Li Q."/>
            <person name="Wang J."/>
            <person name="Zhang H."/>
            <person name="Yu L."/>
            <person name="Shigenobu S."/>
            <person name="Wang J."/>
            <person name="Liu J."/>
            <person name="Flicek P."/>
            <person name="Searle S."/>
            <person name="Wang J."/>
            <person name="Kuratani S."/>
            <person name="Yin Y."/>
            <person name="Aken B."/>
            <person name="Zhang G."/>
            <person name="Irie N."/>
        </authorList>
    </citation>
    <scope>NUCLEOTIDE SEQUENCE [LARGE SCALE GENOMIC DNA]</scope>
</reference>
<dbReference type="EMBL" id="KB559457">
    <property type="protein sequence ID" value="EMP29021.1"/>
    <property type="molecule type" value="Genomic_DNA"/>
</dbReference>
<proteinExistence type="predicted"/>